<comment type="caution">
    <text evidence="2">The sequence shown here is derived from an EMBL/GenBank/DDBJ whole genome shotgun (WGS) entry which is preliminary data.</text>
</comment>
<dbReference type="EMBL" id="WJBH02000001">
    <property type="protein sequence ID" value="KAI9565249.1"/>
    <property type="molecule type" value="Genomic_DNA"/>
</dbReference>
<dbReference type="AlphaFoldDB" id="A0AAD5L291"/>
<gene>
    <name evidence="2" type="ORF">GHT06_009032</name>
</gene>
<dbReference type="Proteomes" id="UP000820818">
    <property type="component" value="Linkage Group LG1"/>
</dbReference>
<sequence>MSITKKGATRLQRSGPNTAAKHPSLRILHKCENLICVQVGQLRLQCLLKKPTLR</sequence>
<protein>
    <submittedName>
        <fullName evidence="2">Uncharacterized protein</fullName>
    </submittedName>
</protein>
<feature type="region of interest" description="Disordered" evidence="1">
    <location>
        <begin position="1"/>
        <end position="22"/>
    </location>
</feature>
<evidence type="ECO:0000313" key="2">
    <source>
        <dbReference type="EMBL" id="KAI9565249.1"/>
    </source>
</evidence>
<evidence type="ECO:0000256" key="1">
    <source>
        <dbReference type="SAM" id="MobiDB-lite"/>
    </source>
</evidence>
<keyword evidence="3" id="KW-1185">Reference proteome</keyword>
<accession>A0AAD5L291</accession>
<organism evidence="2 3">
    <name type="scientific">Daphnia sinensis</name>
    <dbReference type="NCBI Taxonomy" id="1820382"/>
    <lineage>
        <taxon>Eukaryota</taxon>
        <taxon>Metazoa</taxon>
        <taxon>Ecdysozoa</taxon>
        <taxon>Arthropoda</taxon>
        <taxon>Crustacea</taxon>
        <taxon>Branchiopoda</taxon>
        <taxon>Diplostraca</taxon>
        <taxon>Cladocera</taxon>
        <taxon>Anomopoda</taxon>
        <taxon>Daphniidae</taxon>
        <taxon>Daphnia</taxon>
        <taxon>Daphnia similis group</taxon>
    </lineage>
</organism>
<proteinExistence type="predicted"/>
<evidence type="ECO:0000313" key="3">
    <source>
        <dbReference type="Proteomes" id="UP000820818"/>
    </source>
</evidence>
<name>A0AAD5L291_9CRUS</name>
<reference evidence="2 3" key="1">
    <citation type="submission" date="2022-05" db="EMBL/GenBank/DDBJ databases">
        <title>A multi-omics perspective on studying reproductive biology in Daphnia sinensis.</title>
        <authorList>
            <person name="Jia J."/>
        </authorList>
    </citation>
    <scope>NUCLEOTIDE SEQUENCE [LARGE SCALE GENOMIC DNA]</scope>
    <source>
        <strain evidence="2 3">WSL</strain>
    </source>
</reference>